<evidence type="ECO:0000256" key="3">
    <source>
        <dbReference type="ARBA" id="ARBA00022692"/>
    </source>
</evidence>
<keyword evidence="10" id="KW-1185">Reference proteome</keyword>
<feature type="transmembrane region" description="Helical" evidence="6">
    <location>
        <begin position="316"/>
        <end position="334"/>
    </location>
</feature>
<name>A0A1G8QMY4_9BACI</name>
<feature type="transmembrane region" description="Helical" evidence="6">
    <location>
        <begin position="255"/>
        <end position="273"/>
    </location>
</feature>
<reference evidence="9 10" key="1">
    <citation type="submission" date="2016-10" db="EMBL/GenBank/DDBJ databases">
        <authorList>
            <person name="de Groot N.N."/>
        </authorList>
    </citation>
    <scope>NUCLEOTIDE SEQUENCE [LARGE SCALE GENOMIC DNA]</scope>
    <source>
        <strain evidence="9 10">DSM 21771</strain>
    </source>
</reference>
<feature type="transmembrane region" description="Helical" evidence="6">
    <location>
        <begin position="6"/>
        <end position="26"/>
    </location>
</feature>
<dbReference type="InterPro" id="IPR008457">
    <property type="entry name" value="Cu-R_CopD_dom"/>
</dbReference>
<feature type="domain" description="YtkA-like" evidence="8">
    <location>
        <begin position="377"/>
        <end position="457"/>
    </location>
</feature>
<keyword evidence="5 6" id="KW-0472">Membrane</keyword>
<evidence type="ECO:0000256" key="4">
    <source>
        <dbReference type="ARBA" id="ARBA00022989"/>
    </source>
</evidence>
<feature type="transmembrane region" description="Helical" evidence="6">
    <location>
        <begin position="112"/>
        <end position="133"/>
    </location>
</feature>
<dbReference type="GO" id="GO:0006825">
    <property type="term" value="P:copper ion transport"/>
    <property type="evidence" value="ECO:0007669"/>
    <property type="project" value="InterPro"/>
</dbReference>
<protein>
    <submittedName>
        <fullName evidence="9">YtkA-like</fullName>
    </submittedName>
</protein>
<evidence type="ECO:0000259" key="7">
    <source>
        <dbReference type="Pfam" id="PF05425"/>
    </source>
</evidence>
<dbReference type="PANTHER" id="PTHR34820">
    <property type="entry name" value="INNER MEMBRANE PROTEIN YEBZ"/>
    <property type="match status" value="1"/>
</dbReference>
<evidence type="ECO:0000256" key="6">
    <source>
        <dbReference type="SAM" id="Phobius"/>
    </source>
</evidence>
<dbReference type="RefSeq" id="WP_090399209.1">
    <property type="nucleotide sequence ID" value="NZ_FNEN01000013.1"/>
</dbReference>
<dbReference type="OrthoDB" id="2387346at2"/>
<sequence length="476" mass="53242">MVIIANTVLFITLALFTGIHILEAVPNEQRPKLRIPKFLLSALAIVMIVASFIPIALIAEQTANLSDEPFIAVLASSLFEFTIGQGFVAFVCFLIIVFVARFTVKGREKGRFLLLLPVFGMILATGWSSHAASMSDQGYIFNVIHMTSALSWSGVLFIASFFSIGEDRWLRFFQWFTPFALTMVLLLFVSGIGMVTLITPEYTNSWLLPYGQWQSLKHLLFIPLVFYGFAHGFIMKKRLNDPLKYGNKRKPRFSLQMESMVLVVVFLVTSIMAEQEPPHEVAQTLEFTEVSGFASQAIATDLLSSETVTWSANTPAILMAGAAITILVFFIYSVGTRRPFWLAPIYIALFVFTGHATLMSGADVETTGEGTPEDMDTEPIEVEVMNDTEATVGDEWTLEAEVTQEGDPVEDADYVIFEVWHDEDEQGAMIDGVHVGDGIYEVEYQFQEASTYYVQPHVTARGMHRMPVHEVEVDEQ</sequence>
<evidence type="ECO:0000256" key="5">
    <source>
        <dbReference type="ARBA" id="ARBA00023136"/>
    </source>
</evidence>
<evidence type="ECO:0000259" key="8">
    <source>
        <dbReference type="Pfam" id="PF13115"/>
    </source>
</evidence>
<dbReference type="PANTHER" id="PTHR34820:SF4">
    <property type="entry name" value="INNER MEMBRANE PROTEIN YEBZ"/>
    <property type="match status" value="1"/>
</dbReference>
<dbReference type="Pfam" id="PF13115">
    <property type="entry name" value="YtkA"/>
    <property type="match status" value="1"/>
</dbReference>
<dbReference type="Proteomes" id="UP000198853">
    <property type="component" value="Unassembled WGS sequence"/>
</dbReference>
<feature type="domain" description="Copper resistance protein D" evidence="7">
    <location>
        <begin position="171"/>
        <end position="271"/>
    </location>
</feature>
<dbReference type="GO" id="GO:0005886">
    <property type="term" value="C:plasma membrane"/>
    <property type="evidence" value="ECO:0007669"/>
    <property type="project" value="UniProtKB-SubCell"/>
</dbReference>
<evidence type="ECO:0000256" key="1">
    <source>
        <dbReference type="ARBA" id="ARBA00004651"/>
    </source>
</evidence>
<evidence type="ECO:0000313" key="9">
    <source>
        <dbReference type="EMBL" id="SDJ06142.1"/>
    </source>
</evidence>
<evidence type="ECO:0000256" key="2">
    <source>
        <dbReference type="ARBA" id="ARBA00022475"/>
    </source>
</evidence>
<proteinExistence type="predicted"/>
<feature type="transmembrane region" description="Helical" evidence="6">
    <location>
        <begin position="176"/>
        <end position="198"/>
    </location>
</feature>
<feature type="transmembrane region" description="Helical" evidence="6">
    <location>
        <begin position="38"/>
        <end position="59"/>
    </location>
</feature>
<feature type="transmembrane region" description="Helical" evidence="6">
    <location>
        <begin position="341"/>
        <end position="362"/>
    </location>
</feature>
<keyword evidence="2" id="KW-1003">Cell membrane</keyword>
<dbReference type="EMBL" id="FNEN01000013">
    <property type="protein sequence ID" value="SDJ06142.1"/>
    <property type="molecule type" value="Genomic_DNA"/>
</dbReference>
<gene>
    <name evidence="9" type="ORF">SAMN04488123_11312</name>
</gene>
<dbReference type="Pfam" id="PF05425">
    <property type="entry name" value="CopD"/>
    <property type="match status" value="1"/>
</dbReference>
<dbReference type="InterPro" id="IPR032694">
    <property type="entry name" value="CopC/D"/>
</dbReference>
<feature type="transmembrane region" description="Helical" evidence="6">
    <location>
        <begin position="218"/>
        <end position="234"/>
    </location>
</feature>
<accession>A0A1G8QMY4</accession>
<feature type="transmembrane region" description="Helical" evidence="6">
    <location>
        <begin position="139"/>
        <end position="164"/>
    </location>
</feature>
<dbReference type="AlphaFoldDB" id="A0A1G8QMY4"/>
<comment type="subcellular location">
    <subcellularLocation>
        <location evidence="1">Cell membrane</location>
        <topology evidence="1">Multi-pass membrane protein</topology>
    </subcellularLocation>
</comment>
<keyword evidence="3 6" id="KW-0812">Transmembrane</keyword>
<feature type="transmembrane region" description="Helical" evidence="6">
    <location>
        <begin position="71"/>
        <end position="100"/>
    </location>
</feature>
<evidence type="ECO:0000313" key="10">
    <source>
        <dbReference type="Proteomes" id="UP000198853"/>
    </source>
</evidence>
<dbReference type="InterPro" id="IPR032693">
    <property type="entry name" value="YtkA-like_dom"/>
</dbReference>
<organism evidence="9 10">
    <name type="scientific">Natribacillus halophilus</name>
    <dbReference type="NCBI Taxonomy" id="549003"/>
    <lineage>
        <taxon>Bacteria</taxon>
        <taxon>Bacillati</taxon>
        <taxon>Bacillota</taxon>
        <taxon>Bacilli</taxon>
        <taxon>Bacillales</taxon>
        <taxon>Bacillaceae</taxon>
        <taxon>Natribacillus</taxon>
    </lineage>
</organism>
<keyword evidence="4 6" id="KW-1133">Transmembrane helix</keyword>